<protein>
    <submittedName>
        <fullName evidence="2">Uncharacterized protein</fullName>
    </submittedName>
</protein>
<evidence type="ECO:0000256" key="1">
    <source>
        <dbReference type="SAM" id="MobiDB-lite"/>
    </source>
</evidence>
<organism evidence="2 3">
    <name type="scientific">Panicum virgatum</name>
    <name type="common">Blackwell switchgrass</name>
    <dbReference type="NCBI Taxonomy" id="38727"/>
    <lineage>
        <taxon>Eukaryota</taxon>
        <taxon>Viridiplantae</taxon>
        <taxon>Streptophyta</taxon>
        <taxon>Embryophyta</taxon>
        <taxon>Tracheophyta</taxon>
        <taxon>Spermatophyta</taxon>
        <taxon>Magnoliopsida</taxon>
        <taxon>Liliopsida</taxon>
        <taxon>Poales</taxon>
        <taxon>Poaceae</taxon>
        <taxon>PACMAD clade</taxon>
        <taxon>Panicoideae</taxon>
        <taxon>Panicodae</taxon>
        <taxon>Paniceae</taxon>
        <taxon>Panicinae</taxon>
        <taxon>Panicum</taxon>
        <taxon>Panicum sect. Hiantes</taxon>
    </lineage>
</organism>
<sequence length="48" mass="5091">MISASAPEKVTRESDHVGPTSRGGKKVGWTRGAPTSRAPPARCRSSRI</sequence>
<keyword evidence="3" id="KW-1185">Reference proteome</keyword>
<feature type="region of interest" description="Disordered" evidence="1">
    <location>
        <begin position="1"/>
        <end position="48"/>
    </location>
</feature>
<dbReference type="EMBL" id="CM029037">
    <property type="protein sequence ID" value="KAG2656344.1"/>
    <property type="molecule type" value="Genomic_DNA"/>
</dbReference>
<feature type="compositionally biased region" description="Low complexity" evidence="1">
    <location>
        <begin position="33"/>
        <end position="48"/>
    </location>
</feature>
<dbReference type="Proteomes" id="UP000823388">
    <property type="component" value="Chromosome 1K"/>
</dbReference>
<comment type="caution">
    <text evidence="2">The sequence shown here is derived from an EMBL/GenBank/DDBJ whole genome shotgun (WGS) entry which is preliminary data.</text>
</comment>
<name>A0A8T0XG46_PANVG</name>
<dbReference type="AlphaFoldDB" id="A0A8T0XG46"/>
<accession>A0A8T0XG46</accession>
<proteinExistence type="predicted"/>
<reference evidence="2" key="1">
    <citation type="submission" date="2020-05" db="EMBL/GenBank/DDBJ databases">
        <title>WGS assembly of Panicum virgatum.</title>
        <authorList>
            <person name="Lovell J.T."/>
            <person name="Jenkins J."/>
            <person name="Shu S."/>
            <person name="Juenger T.E."/>
            <person name="Schmutz J."/>
        </authorList>
    </citation>
    <scope>NUCLEOTIDE SEQUENCE</scope>
    <source>
        <strain evidence="2">AP13</strain>
    </source>
</reference>
<gene>
    <name evidence="2" type="ORF">PVAP13_1KG076577</name>
</gene>
<evidence type="ECO:0000313" key="3">
    <source>
        <dbReference type="Proteomes" id="UP000823388"/>
    </source>
</evidence>
<evidence type="ECO:0000313" key="2">
    <source>
        <dbReference type="EMBL" id="KAG2656344.1"/>
    </source>
</evidence>